<evidence type="ECO:0000256" key="2">
    <source>
        <dbReference type="ARBA" id="ARBA00022692"/>
    </source>
</evidence>
<dbReference type="GO" id="GO:0005524">
    <property type="term" value="F:ATP binding"/>
    <property type="evidence" value="ECO:0007669"/>
    <property type="project" value="UniProtKB-KW"/>
</dbReference>
<evidence type="ECO:0000256" key="8">
    <source>
        <dbReference type="SAM" id="Phobius"/>
    </source>
</evidence>
<evidence type="ECO:0000259" key="10">
    <source>
        <dbReference type="PROSITE" id="PS50929"/>
    </source>
</evidence>
<dbReference type="InterPro" id="IPR036640">
    <property type="entry name" value="ABC1_TM_sf"/>
</dbReference>
<dbReference type="SUPFAM" id="SSF52540">
    <property type="entry name" value="P-loop containing nucleoside triphosphate hydrolases"/>
    <property type="match status" value="1"/>
</dbReference>
<keyword evidence="12" id="KW-1185">Reference proteome</keyword>
<sequence length="605" mass="67381">MSNQPNRIEKIQQASGRPKGKVQMKAEKTKNPKGTLLRVWRYMERQKAGLVIASLLVIITSLLSLLGPYLIGVIIDEYIIPKDVNGTLKMLATLLAIYFATSVFTWLQAYIMVNISLKTIGILRYDLFTKLQSLTLRFFDRNKDGDLMSRFTNDIENLNQALSQSVIQIISTVLTVTGVSIAMFSLNWVLAIVSFVTIPFMLFLTKKIVSLSRKNFSKRQKDVGDLNGVVEESISGGEVITLFGKEADTLGQFREVNERLRQSAMRADMFSGFLGPVNNFISNLGLGLVIGVGALMALKGYTTIGVIASFVTYSRQFSRPINQLSTLLNSIQAALAGAERVFETMDEVPDIKDKQNAREAYRFNGDIHFKHVHFSYDSRKRILHDISFQVEAGELIALVGPTGSGKTTIMNLLLRFYDIESGNLLIDGTDIRDYKIQSLRKRIGIVLQDPYLFAGTVMENIRYGRLDATDEEVIQAAKTASAHTFIKYLPKQYETEITAGGGNLSQGQKQLVSIARSILADADILILDEATANIDTRTEIEIQKGLANLTKGKTSFVIAHRLKTIEKANKIFVIKDGTLIEQGTHHQLLQAGGFYHSLYRGTVPQ</sequence>
<dbReference type="Pfam" id="PF00664">
    <property type="entry name" value="ABC_membrane"/>
    <property type="match status" value="1"/>
</dbReference>
<name>A0ABT9ZAR1_9BACI</name>
<evidence type="ECO:0000256" key="6">
    <source>
        <dbReference type="ARBA" id="ARBA00023136"/>
    </source>
</evidence>
<keyword evidence="4 11" id="KW-0067">ATP-binding</keyword>
<proteinExistence type="predicted"/>
<evidence type="ECO:0000256" key="3">
    <source>
        <dbReference type="ARBA" id="ARBA00022741"/>
    </source>
</evidence>
<evidence type="ECO:0000256" key="4">
    <source>
        <dbReference type="ARBA" id="ARBA00022840"/>
    </source>
</evidence>
<feature type="transmembrane region" description="Helical" evidence="8">
    <location>
        <begin position="48"/>
        <end position="71"/>
    </location>
</feature>
<feature type="transmembrane region" description="Helical" evidence="8">
    <location>
        <begin position="269"/>
        <end position="290"/>
    </location>
</feature>
<accession>A0ABT9ZAR1</accession>
<dbReference type="InterPro" id="IPR003439">
    <property type="entry name" value="ABC_transporter-like_ATP-bd"/>
</dbReference>
<feature type="domain" description="ABC transporter" evidence="9">
    <location>
        <begin position="367"/>
        <end position="601"/>
    </location>
</feature>
<dbReference type="PANTHER" id="PTHR43394">
    <property type="entry name" value="ATP-DEPENDENT PERMEASE MDL1, MITOCHONDRIAL"/>
    <property type="match status" value="1"/>
</dbReference>
<dbReference type="PROSITE" id="PS50893">
    <property type="entry name" value="ABC_TRANSPORTER_2"/>
    <property type="match status" value="1"/>
</dbReference>
<dbReference type="CDD" id="cd18547">
    <property type="entry name" value="ABC_6TM_Tm288_like"/>
    <property type="match status" value="1"/>
</dbReference>
<evidence type="ECO:0000256" key="1">
    <source>
        <dbReference type="ARBA" id="ARBA00004651"/>
    </source>
</evidence>
<reference evidence="11 12" key="1">
    <citation type="submission" date="2023-07" db="EMBL/GenBank/DDBJ databases">
        <title>Genomic Encyclopedia of Type Strains, Phase IV (KMG-IV): sequencing the most valuable type-strain genomes for metagenomic binning, comparative biology and taxonomic classification.</title>
        <authorList>
            <person name="Goeker M."/>
        </authorList>
    </citation>
    <scope>NUCLEOTIDE SEQUENCE [LARGE SCALE GENOMIC DNA]</scope>
    <source>
        <strain evidence="11 12">DSM 29005</strain>
    </source>
</reference>
<evidence type="ECO:0000313" key="11">
    <source>
        <dbReference type="EMBL" id="MDQ0229344.1"/>
    </source>
</evidence>
<dbReference type="Proteomes" id="UP001234495">
    <property type="component" value="Unassembled WGS sequence"/>
</dbReference>
<dbReference type="CDD" id="cd03254">
    <property type="entry name" value="ABCC_Glucan_exporter_like"/>
    <property type="match status" value="1"/>
</dbReference>
<protein>
    <submittedName>
        <fullName evidence="11">ATP-binding cassette subfamily B protein</fullName>
    </submittedName>
</protein>
<dbReference type="PROSITE" id="PS00211">
    <property type="entry name" value="ABC_TRANSPORTER_1"/>
    <property type="match status" value="1"/>
</dbReference>
<feature type="region of interest" description="Disordered" evidence="7">
    <location>
        <begin position="1"/>
        <end position="26"/>
    </location>
</feature>
<keyword evidence="6 8" id="KW-0472">Membrane</keyword>
<dbReference type="InterPro" id="IPR017871">
    <property type="entry name" value="ABC_transporter-like_CS"/>
</dbReference>
<evidence type="ECO:0000259" key="9">
    <source>
        <dbReference type="PROSITE" id="PS50893"/>
    </source>
</evidence>
<dbReference type="Pfam" id="PF00005">
    <property type="entry name" value="ABC_tran"/>
    <property type="match status" value="1"/>
</dbReference>
<dbReference type="PROSITE" id="PS50929">
    <property type="entry name" value="ABC_TM1F"/>
    <property type="match status" value="1"/>
</dbReference>
<dbReference type="SMART" id="SM00382">
    <property type="entry name" value="AAA"/>
    <property type="match status" value="1"/>
</dbReference>
<dbReference type="Gene3D" id="1.20.1560.10">
    <property type="entry name" value="ABC transporter type 1, transmembrane domain"/>
    <property type="match status" value="1"/>
</dbReference>
<dbReference type="InterPro" id="IPR011527">
    <property type="entry name" value="ABC1_TM_dom"/>
</dbReference>
<feature type="transmembrane region" description="Helical" evidence="8">
    <location>
        <begin position="91"/>
        <end position="113"/>
    </location>
</feature>
<dbReference type="SUPFAM" id="SSF90123">
    <property type="entry name" value="ABC transporter transmembrane region"/>
    <property type="match status" value="1"/>
</dbReference>
<feature type="domain" description="ABC transmembrane type-1" evidence="10">
    <location>
        <begin position="51"/>
        <end position="333"/>
    </location>
</feature>
<keyword evidence="3" id="KW-0547">Nucleotide-binding</keyword>
<dbReference type="EMBL" id="JAUSUD010000002">
    <property type="protein sequence ID" value="MDQ0229344.1"/>
    <property type="molecule type" value="Genomic_DNA"/>
</dbReference>
<organism evidence="11 12">
    <name type="scientific">Metabacillus malikii</name>
    <dbReference type="NCBI Taxonomy" id="1504265"/>
    <lineage>
        <taxon>Bacteria</taxon>
        <taxon>Bacillati</taxon>
        <taxon>Bacillota</taxon>
        <taxon>Bacilli</taxon>
        <taxon>Bacillales</taxon>
        <taxon>Bacillaceae</taxon>
        <taxon>Metabacillus</taxon>
    </lineage>
</organism>
<dbReference type="InterPro" id="IPR039421">
    <property type="entry name" value="Type_1_exporter"/>
</dbReference>
<evidence type="ECO:0000313" key="12">
    <source>
        <dbReference type="Proteomes" id="UP001234495"/>
    </source>
</evidence>
<keyword evidence="2 8" id="KW-0812">Transmembrane</keyword>
<dbReference type="PANTHER" id="PTHR43394:SF1">
    <property type="entry name" value="ATP-BINDING CASSETTE SUB-FAMILY B MEMBER 10, MITOCHONDRIAL"/>
    <property type="match status" value="1"/>
</dbReference>
<evidence type="ECO:0000256" key="7">
    <source>
        <dbReference type="SAM" id="MobiDB-lite"/>
    </source>
</evidence>
<gene>
    <name evidence="11" type="ORF">J2S19_000595</name>
</gene>
<evidence type="ECO:0000256" key="5">
    <source>
        <dbReference type="ARBA" id="ARBA00022989"/>
    </source>
</evidence>
<dbReference type="Gene3D" id="3.40.50.300">
    <property type="entry name" value="P-loop containing nucleotide triphosphate hydrolases"/>
    <property type="match status" value="1"/>
</dbReference>
<feature type="transmembrane region" description="Helical" evidence="8">
    <location>
        <begin position="190"/>
        <end position="209"/>
    </location>
</feature>
<feature type="transmembrane region" description="Helical" evidence="8">
    <location>
        <begin position="166"/>
        <end position="184"/>
    </location>
</feature>
<comment type="caution">
    <text evidence="11">The sequence shown here is derived from an EMBL/GenBank/DDBJ whole genome shotgun (WGS) entry which is preliminary data.</text>
</comment>
<dbReference type="InterPro" id="IPR027417">
    <property type="entry name" value="P-loop_NTPase"/>
</dbReference>
<keyword evidence="5 8" id="KW-1133">Transmembrane helix</keyword>
<dbReference type="InterPro" id="IPR003593">
    <property type="entry name" value="AAA+_ATPase"/>
</dbReference>
<comment type="subcellular location">
    <subcellularLocation>
        <location evidence="1">Cell membrane</location>
        <topology evidence="1">Multi-pass membrane protein</topology>
    </subcellularLocation>
</comment>